<sequence length="96" mass="10934">MWHKHIHNVKLDPEQLLKMEEMDSHDNTVDNSCRRTGKTAVKEMYLLEHNAIHGDQEGGIGTPREAQSLVNLGYHLDAMRRSDVSSGYVAYKSGRK</sequence>
<evidence type="ECO:0000313" key="1">
    <source>
        <dbReference type="EMBL" id="PCS22588.1"/>
    </source>
</evidence>
<evidence type="ECO:0000313" key="2">
    <source>
        <dbReference type="Proteomes" id="UP000219020"/>
    </source>
</evidence>
<dbReference type="Proteomes" id="UP000219020">
    <property type="component" value="Unassembled WGS sequence"/>
</dbReference>
<gene>
    <name evidence="1" type="ORF">BTN49_1811</name>
</gene>
<keyword evidence="2" id="KW-1185">Reference proteome</keyword>
<name>A0A2A5T393_9GAMM</name>
<accession>A0A2A5T393</accession>
<organism evidence="1 2">
    <name type="scientific">Candidatus Enterovibrio escicola</name>
    <dbReference type="NCBI Taxonomy" id="1927127"/>
    <lineage>
        <taxon>Bacteria</taxon>
        <taxon>Pseudomonadati</taxon>
        <taxon>Pseudomonadota</taxon>
        <taxon>Gammaproteobacteria</taxon>
        <taxon>Vibrionales</taxon>
        <taxon>Vibrionaceae</taxon>
        <taxon>Enterovibrio</taxon>
    </lineage>
</organism>
<protein>
    <submittedName>
        <fullName evidence="1">Uncharacterized protein</fullName>
    </submittedName>
</protein>
<proteinExistence type="predicted"/>
<dbReference type="EMBL" id="NBYY01000016">
    <property type="protein sequence ID" value="PCS22588.1"/>
    <property type="molecule type" value="Genomic_DNA"/>
</dbReference>
<comment type="caution">
    <text evidence="1">The sequence shown here is derived from an EMBL/GenBank/DDBJ whole genome shotgun (WGS) entry which is preliminary data.</text>
</comment>
<dbReference type="AlphaFoldDB" id="A0A2A5T393"/>
<reference evidence="2" key="1">
    <citation type="submission" date="2017-04" db="EMBL/GenBank/DDBJ databases">
        <title>Genome evolution of the luminous symbionts of deep sea anglerfish.</title>
        <authorList>
            <person name="Hendry T.A."/>
        </authorList>
    </citation>
    <scope>NUCLEOTIDE SEQUENCE [LARGE SCALE GENOMIC DNA]</scope>
</reference>